<protein>
    <recommendedName>
        <fullName evidence="3">Tetratricopeptide repeat protein</fullName>
    </recommendedName>
</protein>
<evidence type="ECO:0000313" key="2">
    <source>
        <dbReference type="Proteomes" id="UP001161325"/>
    </source>
</evidence>
<comment type="caution">
    <text evidence="1">The sequence shown here is derived from an EMBL/GenBank/DDBJ whole genome shotgun (WGS) entry which is preliminary data.</text>
</comment>
<gene>
    <name evidence="1" type="ORF">rosag_43460</name>
</gene>
<organism evidence="1 2">
    <name type="scientific">Roseisolibacter agri</name>
    <dbReference type="NCBI Taxonomy" id="2014610"/>
    <lineage>
        <taxon>Bacteria</taxon>
        <taxon>Pseudomonadati</taxon>
        <taxon>Gemmatimonadota</taxon>
        <taxon>Gemmatimonadia</taxon>
        <taxon>Gemmatimonadales</taxon>
        <taxon>Gemmatimonadaceae</taxon>
        <taxon>Roseisolibacter</taxon>
    </lineage>
</organism>
<dbReference type="InterPro" id="IPR011990">
    <property type="entry name" value="TPR-like_helical_dom_sf"/>
</dbReference>
<reference evidence="1" key="1">
    <citation type="submission" date="2022-08" db="EMBL/GenBank/DDBJ databases">
        <title>Draft genome sequencing of Roseisolibacter agri AW1220.</title>
        <authorList>
            <person name="Tobiishi Y."/>
            <person name="Tonouchi A."/>
        </authorList>
    </citation>
    <scope>NUCLEOTIDE SEQUENCE</scope>
    <source>
        <strain evidence="1">AW1220</strain>
    </source>
</reference>
<sequence>MRAVIPAIVLVGLLAGSARGQLPTPTRVSSAAAATSRLQQGRALLDARRFAEARDAFAAVLDADVELDAGSRAVAHFGRGVAVQELLRDAEVSDSGVVAAALADYDQARQLDSAAYFAAAGYNAALLHRAMGRHDRAAATFVAVSAAEPPARRARTLLRAARELEAAGTPGAGDSARALYRRALAADSSLDDARLALAGQPTGVAPAWSLASLTALLRDSSRAPAVAEATLAALHARPAFPPPVADSLLQLLATANVVASLSSETFAATQRDRLRDVPSLHPTLRDGVTAMLAAYASTPVTPEARWWQSGSWDRRRAWSGVLRTIGEWHERDGREALAATYYERALGFPDEEVGPWVDLNAVLPLVLIYDRRARTSPEAAQRLDRLMRSVFEGKAIAYQREDIPRIRQFHIALGSYYAGRRQWVGTPRGAIFQLERMREMTRRMGGAAQGVWDPPLLLEQLMEGYLATNRADDARRLLPALTEANRHAGRADTTARWRARIDRPASG</sequence>
<dbReference type="Proteomes" id="UP001161325">
    <property type="component" value="Unassembled WGS sequence"/>
</dbReference>
<evidence type="ECO:0008006" key="3">
    <source>
        <dbReference type="Google" id="ProtNLM"/>
    </source>
</evidence>
<dbReference type="Gene3D" id="1.25.40.10">
    <property type="entry name" value="Tetratricopeptide repeat domain"/>
    <property type="match status" value="1"/>
</dbReference>
<dbReference type="EMBL" id="BRXS01000007">
    <property type="protein sequence ID" value="GLC27833.1"/>
    <property type="molecule type" value="Genomic_DNA"/>
</dbReference>
<name>A0AA37QL67_9BACT</name>
<evidence type="ECO:0000313" key="1">
    <source>
        <dbReference type="EMBL" id="GLC27833.1"/>
    </source>
</evidence>
<keyword evidence="2" id="KW-1185">Reference proteome</keyword>
<dbReference type="RefSeq" id="WP_284352263.1">
    <property type="nucleotide sequence ID" value="NZ_BRXS01000007.1"/>
</dbReference>
<accession>A0AA37QL67</accession>
<dbReference type="AlphaFoldDB" id="A0AA37QL67"/>
<dbReference type="SUPFAM" id="SSF48452">
    <property type="entry name" value="TPR-like"/>
    <property type="match status" value="1"/>
</dbReference>
<proteinExistence type="predicted"/>